<dbReference type="Gene3D" id="3.40.50.1100">
    <property type="match status" value="2"/>
</dbReference>
<evidence type="ECO:0000256" key="5">
    <source>
        <dbReference type="ARBA" id="ARBA00078257"/>
    </source>
</evidence>
<organism evidence="8 9">
    <name type="scientific">Burkholderia plantarii</name>
    <dbReference type="NCBI Taxonomy" id="41899"/>
    <lineage>
        <taxon>Bacteria</taxon>
        <taxon>Pseudomonadati</taxon>
        <taxon>Pseudomonadota</taxon>
        <taxon>Betaproteobacteria</taxon>
        <taxon>Burkholderiales</taxon>
        <taxon>Burkholderiaceae</taxon>
        <taxon>Burkholderia</taxon>
    </lineage>
</organism>
<dbReference type="FunFam" id="3.40.50.1100:FF:000003">
    <property type="entry name" value="Cystathionine beta-synthase"/>
    <property type="match status" value="1"/>
</dbReference>
<dbReference type="PROSITE" id="PS00901">
    <property type="entry name" value="CYS_SYNTHASE"/>
    <property type="match status" value="1"/>
</dbReference>
<dbReference type="SUPFAM" id="SSF53686">
    <property type="entry name" value="Tryptophan synthase beta subunit-like PLP-dependent enzymes"/>
    <property type="match status" value="1"/>
</dbReference>
<reference evidence="8 9" key="2">
    <citation type="journal article" date="2016" name="Appl. Microbiol. Biotechnol.">
        <title>Mutations improving production and secretion of extracellular lipase by Burkholderia glumae PG1.</title>
        <authorList>
            <person name="Knapp A."/>
            <person name="Voget S."/>
            <person name="Gao R."/>
            <person name="Zaburannyi N."/>
            <person name="Krysciak D."/>
            <person name="Breuer M."/>
            <person name="Hauer B."/>
            <person name="Streit W.R."/>
            <person name="Muller R."/>
            <person name="Daniel R."/>
            <person name="Jaeger K.E."/>
        </authorList>
    </citation>
    <scope>NUCLEOTIDE SEQUENCE [LARGE SCALE GENOMIC DNA]</scope>
    <source>
        <strain evidence="8 9">PG1</strain>
    </source>
</reference>
<dbReference type="AlphaFoldDB" id="A0A0B6S891"/>
<evidence type="ECO:0000256" key="1">
    <source>
        <dbReference type="ARBA" id="ARBA00001933"/>
    </source>
</evidence>
<evidence type="ECO:0000256" key="6">
    <source>
        <dbReference type="ARBA" id="ARBA00079153"/>
    </source>
</evidence>
<dbReference type="InterPro" id="IPR001926">
    <property type="entry name" value="TrpB-like_PALP"/>
</dbReference>
<dbReference type="InterPro" id="IPR050214">
    <property type="entry name" value="Cys_Synth/Cystath_Beta-Synth"/>
</dbReference>
<keyword evidence="9" id="KW-1185">Reference proteome</keyword>
<evidence type="ECO:0000256" key="3">
    <source>
        <dbReference type="ARBA" id="ARBA00022898"/>
    </source>
</evidence>
<proteinExistence type="inferred from homology"/>
<dbReference type="Pfam" id="PF00291">
    <property type="entry name" value="PALP"/>
    <property type="match status" value="1"/>
</dbReference>
<protein>
    <recommendedName>
        <fullName evidence="4">Cysteine synthase B</fullName>
    </recommendedName>
    <alternativeName>
        <fullName evidence="5">O-acetylserine (thiol)-lyase B</fullName>
    </alternativeName>
    <alternativeName>
        <fullName evidence="6">O-acetylserine sulfhydrylase B</fullName>
    </alternativeName>
</protein>
<dbReference type="EMBL" id="CP002581">
    <property type="protein sequence ID" value="AJK48476.1"/>
    <property type="molecule type" value="Genomic_DNA"/>
</dbReference>
<dbReference type="InterPro" id="IPR036052">
    <property type="entry name" value="TrpB-like_PALP_sf"/>
</dbReference>
<dbReference type="GO" id="GO:0006535">
    <property type="term" value="P:cysteine biosynthetic process from serine"/>
    <property type="evidence" value="ECO:0007669"/>
    <property type="project" value="InterPro"/>
</dbReference>
<evidence type="ECO:0000256" key="4">
    <source>
        <dbReference type="ARBA" id="ARBA00072081"/>
    </source>
</evidence>
<comment type="cofactor">
    <cofactor evidence="1">
        <name>pyridoxal 5'-phosphate</name>
        <dbReference type="ChEBI" id="CHEBI:597326"/>
    </cofactor>
</comment>
<keyword evidence="8" id="KW-0808">Transferase</keyword>
<dbReference type="HOGENOM" id="CLU_021018_1_0_4"/>
<evidence type="ECO:0000259" key="7">
    <source>
        <dbReference type="Pfam" id="PF00291"/>
    </source>
</evidence>
<evidence type="ECO:0000256" key="2">
    <source>
        <dbReference type="ARBA" id="ARBA00007103"/>
    </source>
</evidence>
<dbReference type="FunFam" id="3.40.50.1100:FF:000118">
    <property type="entry name" value="Related to CYS4-cystathionine beta-synthase"/>
    <property type="match status" value="1"/>
</dbReference>
<feature type="domain" description="Tryptophan synthase beta chain-like PALP" evidence="7">
    <location>
        <begin position="32"/>
        <end position="330"/>
    </location>
</feature>
<dbReference type="GO" id="GO:0016765">
    <property type="term" value="F:transferase activity, transferring alkyl or aryl (other than methyl) groups"/>
    <property type="evidence" value="ECO:0007669"/>
    <property type="project" value="UniProtKB-ARBA"/>
</dbReference>
<evidence type="ECO:0000313" key="9">
    <source>
        <dbReference type="Proteomes" id="UP000031838"/>
    </source>
</evidence>
<dbReference type="CDD" id="cd01561">
    <property type="entry name" value="CBS_like"/>
    <property type="match status" value="1"/>
</dbReference>
<comment type="similarity">
    <text evidence="2">Belongs to the cysteine synthase/cystathionine beta-synthase family.</text>
</comment>
<dbReference type="PANTHER" id="PTHR10314">
    <property type="entry name" value="CYSTATHIONINE BETA-SYNTHASE"/>
    <property type="match status" value="1"/>
</dbReference>
<keyword evidence="3" id="KW-0663">Pyridoxal phosphate</keyword>
<dbReference type="RefSeq" id="WP_123863676.1">
    <property type="nucleotide sequence ID" value="NZ_CP002581.1"/>
</dbReference>
<dbReference type="InterPro" id="IPR001216">
    <property type="entry name" value="P-phosphate_BS"/>
</dbReference>
<dbReference type="Proteomes" id="UP000031838">
    <property type="component" value="Chromosome 2"/>
</dbReference>
<sequence length="360" mass="37273">MDQSTSLPASLAAAHDAPDAGPMPGALASLAEAIGDTPLVRLARLAPAPEPHANRLHGKCEFMNPGGSIKDRLARTLLTEAARRGLLAPGGTVIETTSGNTGVGLATVGAILGYRVVLVVARTTTPDKINLLRACGATVHLVSPGLPADHPESGTATARRLAREIPGAWFANQFGNPMNWQSAYAGLGRELWRQSDGRIDALVCGAGTGGTLHGVARFLKEQNPGVEIVLAEPPGSAFSAAWHARAATFRGSLVEGVGNDEVPVVASLADVDRVFEIADAESRAVSQRLFEREGMLAGPSSGCIVAAALRYCATAPATARGRNVVALLPDGARPYLNTFFDPAWCEARGLTADGARPGAD</sequence>
<accession>A0A0B6S891</accession>
<evidence type="ECO:0000313" key="8">
    <source>
        <dbReference type="EMBL" id="AJK48476.1"/>
    </source>
</evidence>
<dbReference type="KEGG" id="bgp:BGL_2c03850"/>
<gene>
    <name evidence="8" type="primary">cysB</name>
    <name evidence="8" type="ORF">BGL_2c03850</name>
</gene>
<name>A0A0B6S891_BURPL</name>
<reference evidence="9" key="1">
    <citation type="submission" date="2011-03" db="EMBL/GenBank/DDBJ databases">
        <authorList>
            <person name="Voget S."/>
            <person name="Streit W.R."/>
            <person name="Jaeger K.E."/>
            <person name="Daniel R."/>
        </authorList>
    </citation>
    <scope>NUCLEOTIDE SEQUENCE [LARGE SCALE GENOMIC DNA]</scope>
    <source>
        <strain evidence="9">PG1</strain>
    </source>
</reference>